<feature type="region of interest" description="Disordered" evidence="2">
    <location>
        <begin position="41"/>
        <end position="67"/>
    </location>
</feature>
<dbReference type="InterPro" id="IPR007834">
    <property type="entry name" value="DSS1_SEM1"/>
</dbReference>
<evidence type="ECO:0000313" key="3">
    <source>
        <dbReference type="EMBL" id="CAD9431539.1"/>
    </source>
</evidence>
<dbReference type="Pfam" id="PF05160">
    <property type="entry name" value="DSS1_SEM1"/>
    <property type="match status" value="1"/>
</dbReference>
<dbReference type="GO" id="GO:0006406">
    <property type="term" value="P:mRNA export from nucleus"/>
    <property type="evidence" value="ECO:0007669"/>
    <property type="project" value="InterPro"/>
</dbReference>
<dbReference type="PANTHER" id="PTHR16771">
    <property type="entry name" value="26 PROTEASOME COMPLEX SUBUNIT DSS1"/>
    <property type="match status" value="1"/>
</dbReference>
<name>A0A7S2CP29_9STRA</name>
<evidence type="ECO:0000256" key="1">
    <source>
        <dbReference type="ARBA" id="ARBA00034491"/>
    </source>
</evidence>
<evidence type="ECO:0000256" key="2">
    <source>
        <dbReference type="SAM" id="MobiDB-lite"/>
    </source>
</evidence>
<sequence length="93" mass="10249">MAAAVDKKDEKAAAVAPAEEKPEAPKLEVLEEDDEFEEFAEKNWDKSAEDGEDAAQWEEDWDDGELDDDFTNQLRAELTAPGSTGGRRGSTTM</sequence>
<organism evidence="3">
    <name type="scientific">Florenciella parvula</name>
    <dbReference type="NCBI Taxonomy" id="236787"/>
    <lineage>
        <taxon>Eukaryota</taxon>
        <taxon>Sar</taxon>
        <taxon>Stramenopiles</taxon>
        <taxon>Ochrophyta</taxon>
        <taxon>Dictyochophyceae</taxon>
        <taxon>Florenciellales</taxon>
        <taxon>Florenciella</taxon>
    </lineage>
</organism>
<reference evidence="3" key="1">
    <citation type="submission" date="2021-01" db="EMBL/GenBank/DDBJ databases">
        <authorList>
            <person name="Corre E."/>
            <person name="Pelletier E."/>
            <person name="Niang G."/>
            <person name="Scheremetjew M."/>
            <person name="Finn R."/>
            <person name="Kale V."/>
            <person name="Holt S."/>
            <person name="Cochrane G."/>
            <person name="Meng A."/>
            <person name="Brown T."/>
            <person name="Cohen L."/>
        </authorList>
    </citation>
    <scope>NUCLEOTIDE SEQUENCE</scope>
    <source>
        <strain evidence="3">RCC1693</strain>
    </source>
</reference>
<dbReference type="GO" id="GO:0043248">
    <property type="term" value="P:proteasome assembly"/>
    <property type="evidence" value="ECO:0007669"/>
    <property type="project" value="InterPro"/>
</dbReference>
<feature type="region of interest" description="Disordered" evidence="2">
    <location>
        <begin position="1"/>
        <end position="26"/>
    </location>
</feature>
<dbReference type="AlphaFoldDB" id="A0A7S2CP29"/>
<evidence type="ECO:0008006" key="4">
    <source>
        <dbReference type="Google" id="ProtNLM"/>
    </source>
</evidence>
<dbReference type="PANTHER" id="PTHR16771:SF0">
    <property type="entry name" value="26S PROTEASOME COMPLEX SUBUNIT SEM1"/>
    <property type="match status" value="1"/>
</dbReference>
<gene>
    <name evidence="3" type="ORF">FPAR1323_LOCUS12496</name>
</gene>
<protein>
    <recommendedName>
        <fullName evidence="4">26S proteasome complex subunit DSS1</fullName>
    </recommendedName>
</protein>
<dbReference type="EMBL" id="HBGT01024063">
    <property type="protein sequence ID" value="CAD9431539.1"/>
    <property type="molecule type" value="Transcribed_RNA"/>
</dbReference>
<dbReference type="GO" id="GO:0000724">
    <property type="term" value="P:double-strand break repair via homologous recombination"/>
    <property type="evidence" value="ECO:0007669"/>
    <property type="project" value="TreeGrafter"/>
</dbReference>
<proteinExistence type="inferred from homology"/>
<comment type="similarity">
    <text evidence="1">Belongs to the DSS1/SEM1 family.</text>
</comment>
<dbReference type="GO" id="GO:0008541">
    <property type="term" value="C:proteasome regulatory particle, lid subcomplex"/>
    <property type="evidence" value="ECO:0007669"/>
    <property type="project" value="InterPro"/>
</dbReference>
<accession>A0A7S2CP29</accession>
<feature type="compositionally biased region" description="Acidic residues" evidence="2">
    <location>
        <begin position="50"/>
        <end position="67"/>
    </location>
</feature>
<dbReference type="SMART" id="SM01385">
    <property type="entry name" value="DSS1_SEM1"/>
    <property type="match status" value="1"/>
</dbReference>